<comment type="caution">
    <text evidence="9">The sequence shown here is derived from an EMBL/GenBank/DDBJ whole genome shotgun (WGS) entry which is preliminary data.</text>
</comment>
<dbReference type="OrthoDB" id="10032492at2759"/>
<dbReference type="Pfam" id="PF10277">
    <property type="entry name" value="Frag1"/>
    <property type="match status" value="1"/>
</dbReference>
<keyword evidence="10" id="KW-1185">Reference proteome</keyword>
<evidence type="ECO:0000256" key="2">
    <source>
        <dbReference type="ARBA" id="ARBA00022692"/>
    </source>
</evidence>
<gene>
    <name evidence="9" type="ORF">J7T54_007629</name>
</gene>
<evidence type="ECO:0000313" key="10">
    <source>
        <dbReference type="Proteomes" id="UP001055219"/>
    </source>
</evidence>
<comment type="subcellular location">
    <subcellularLocation>
        <location evidence="1">Membrane</location>
        <topology evidence="1">Multi-pass membrane protein</topology>
    </subcellularLocation>
</comment>
<evidence type="ECO:0000256" key="6">
    <source>
        <dbReference type="SAM" id="Phobius"/>
    </source>
</evidence>
<dbReference type="Pfam" id="PF20684">
    <property type="entry name" value="Fung_rhodopsin"/>
    <property type="match status" value="1"/>
</dbReference>
<evidence type="ECO:0000259" key="7">
    <source>
        <dbReference type="Pfam" id="PF10277"/>
    </source>
</evidence>
<feature type="transmembrane region" description="Helical" evidence="6">
    <location>
        <begin position="181"/>
        <end position="202"/>
    </location>
</feature>
<accession>A0A9P9XW30</accession>
<dbReference type="InterPro" id="IPR052337">
    <property type="entry name" value="SAT4-like"/>
</dbReference>
<feature type="transmembrane region" description="Helical" evidence="6">
    <location>
        <begin position="387"/>
        <end position="413"/>
    </location>
</feature>
<dbReference type="PANTHER" id="PTHR33048:SF47">
    <property type="entry name" value="INTEGRAL MEMBRANE PROTEIN-RELATED"/>
    <property type="match status" value="1"/>
</dbReference>
<name>A0A9P9XW30_9HYPO</name>
<dbReference type="GeneID" id="75834103"/>
<dbReference type="PANTHER" id="PTHR33048">
    <property type="entry name" value="PTH11-LIKE INTEGRAL MEMBRANE PROTEIN (AFU_ORTHOLOGUE AFUA_5G11245)"/>
    <property type="match status" value="1"/>
</dbReference>
<dbReference type="Proteomes" id="UP001055219">
    <property type="component" value="Unassembled WGS sequence"/>
</dbReference>
<feature type="domain" description="CWH43-like N-terminal" evidence="7">
    <location>
        <begin position="230"/>
        <end position="439"/>
    </location>
</feature>
<sequence>MSFSNISEASLLAVYRTAIVIKLNYFGWRAVDVPESDPRPGFWWNFLVQMFYNPCARYAIYALNIFNAAHAVAIFFTALFQCMPMEANWDFALKFEPGTKCIDHSFHVIGSSLTIFTDLCILIIPFWIFLSLKMPRVAKIVVIGIFFLGSLIAVFCVIRVVDVYNIFFVTPDPDSDPYYNITVVYSSAEVNLIISTATMPTLRSLFRKWFPINMAGFVQPLCEHTHRRLHIFPLLASISWFSTLTILFARWISLGRPRYPGQVNPDVPFVSDIAAFAFKPIFIIGCTLTSIGFVGTVWSVHHVRYSVHFYGLTDDKAWRKVLSGMAMVSGLVAGGCLLLLSVFDTFEEHEKHRWLLVGTFGGLALSSLATEAVWWDETYKAARFPGLRKWCLVNTVLVLCIAVTGTLFLVFLYTDYYRRAGYLEWTITYLGSLWLGTFAGYIRFRERGGVARAHHEPEQQPLLSP</sequence>
<evidence type="ECO:0000256" key="3">
    <source>
        <dbReference type="ARBA" id="ARBA00022989"/>
    </source>
</evidence>
<organism evidence="9 10">
    <name type="scientific">Emericellopsis cladophorae</name>
    <dbReference type="NCBI Taxonomy" id="2686198"/>
    <lineage>
        <taxon>Eukaryota</taxon>
        <taxon>Fungi</taxon>
        <taxon>Dikarya</taxon>
        <taxon>Ascomycota</taxon>
        <taxon>Pezizomycotina</taxon>
        <taxon>Sordariomycetes</taxon>
        <taxon>Hypocreomycetidae</taxon>
        <taxon>Hypocreales</taxon>
        <taxon>Bionectriaceae</taxon>
        <taxon>Emericellopsis</taxon>
    </lineage>
</organism>
<proteinExistence type="inferred from homology"/>
<keyword evidence="4 6" id="KW-0472">Membrane</keyword>
<dbReference type="EMBL" id="JAGIXG020000062">
    <property type="protein sequence ID" value="KAI6778688.1"/>
    <property type="molecule type" value="Genomic_DNA"/>
</dbReference>
<protein>
    <submittedName>
        <fullName evidence="9">Uncharacterized protein</fullName>
    </submittedName>
</protein>
<feature type="domain" description="Rhodopsin" evidence="8">
    <location>
        <begin position="48"/>
        <end position="208"/>
    </location>
</feature>
<evidence type="ECO:0000256" key="4">
    <source>
        <dbReference type="ARBA" id="ARBA00023136"/>
    </source>
</evidence>
<dbReference type="RefSeq" id="XP_051359544.1">
    <property type="nucleotide sequence ID" value="XM_051509458.1"/>
</dbReference>
<keyword evidence="3 6" id="KW-1133">Transmembrane helix</keyword>
<dbReference type="GO" id="GO:0016020">
    <property type="term" value="C:membrane"/>
    <property type="evidence" value="ECO:0007669"/>
    <property type="project" value="UniProtKB-SubCell"/>
</dbReference>
<keyword evidence="2 6" id="KW-0812">Transmembrane</keyword>
<feature type="transmembrane region" description="Helical" evidence="6">
    <location>
        <begin position="273"/>
        <end position="300"/>
    </location>
</feature>
<reference evidence="9" key="1">
    <citation type="journal article" date="2021" name="J Fungi (Basel)">
        <title>Genomic and Metabolomic Analyses of the Marine Fungus Emericellopsis cladophorae: Insights into Saltwater Adaptability Mechanisms and Its Biosynthetic Potential.</title>
        <authorList>
            <person name="Goncalves M.F.M."/>
            <person name="Hilario S."/>
            <person name="Van de Peer Y."/>
            <person name="Esteves A.C."/>
            <person name="Alves A."/>
        </authorList>
    </citation>
    <scope>NUCLEOTIDE SEQUENCE</scope>
    <source>
        <strain evidence="9">MUM 19.33</strain>
    </source>
</reference>
<feature type="transmembrane region" description="Helical" evidence="6">
    <location>
        <begin position="354"/>
        <end position="375"/>
    </location>
</feature>
<feature type="transmembrane region" description="Helical" evidence="6">
    <location>
        <begin position="321"/>
        <end position="342"/>
    </location>
</feature>
<dbReference type="AlphaFoldDB" id="A0A9P9XW30"/>
<dbReference type="InterPro" id="IPR049326">
    <property type="entry name" value="Rhodopsin_dom_fungi"/>
</dbReference>
<dbReference type="InterPro" id="IPR019402">
    <property type="entry name" value="CWH43_N"/>
</dbReference>
<evidence type="ECO:0000313" key="9">
    <source>
        <dbReference type="EMBL" id="KAI6778688.1"/>
    </source>
</evidence>
<comment type="similarity">
    <text evidence="5">Belongs to the SAT4 family.</text>
</comment>
<evidence type="ECO:0000256" key="5">
    <source>
        <dbReference type="ARBA" id="ARBA00038359"/>
    </source>
</evidence>
<feature type="transmembrane region" description="Helical" evidence="6">
    <location>
        <begin position="140"/>
        <end position="161"/>
    </location>
</feature>
<evidence type="ECO:0000256" key="1">
    <source>
        <dbReference type="ARBA" id="ARBA00004141"/>
    </source>
</evidence>
<feature type="transmembrane region" description="Helical" evidence="6">
    <location>
        <begin position="425"/>
        <end position="444"/>
    </location>
</feature>
<feature type="transmembrane region" description="Helical" evidence="6">
    <location>
        <begin position="231"/>
        <end position="253"/>
    </location>
</feature>
<feature type="transmembrane region" description="Helical" evidence="6">
    <location>
        <begin position="106"/>
        <end position="128"/>
    </location>
</feature>
<feature type="transmembrane region" description="Helical" evidence="6">
    <location>
        <begin position="58"/>
        <end position="80"/>
    </location>
</feature>
<reference evidence="9" key="2">
    <citation type="submission" date="2022-07" db="EMBL/GenBank/DDBJ databases">
        <authorList>
            <person name="Goncalves M.F.M."/>
            <person name="Hilario S."/>
            <person name="Van De Peer Y."/>
            <person name="Esteves A.C."/>
            <person name="Alves A."/>
        </authorList>
    </citation>
    <scope>NUCLEOTIDE SEQUENCE</scope>
    <source>
        <strain evidence="9">MUM 19.33</strain>
    </source>
</reference>
<evidence type="ECO:0000259" key="8">
    <source>
        <dbReference type="Pfam" id="PF20684"/>
    </source>
</evidence>